<dbReference type="GO" id="GO:0046872">
    <property type="term" value="F:metal ion binding"/>
    <property type="evidence" value="ECO:0007669"/>
    <property type="project" value="UniProtKB-KW"/>
</dbReference>
<organism evidence="8">
    <name type="scientific">Solanum lycopersicum</name>
    <name type="common">Tomato</name>
    <name type="synonym">Lycopersicon esculentum</name>
    <dbReference type="NCBI Taxonomy" id="4081"/>
    <lineage>
        <taxon>Eukaryota</taxon>
        <taxon>Viridiplantae</taxon>
        <taxon>Streptophyta</taxon>
        <taxon>Embryophyta</taxon>
        <taxon>Tracheophyta</taxon>
        <taxon>Spermatophyta</taxon>
        <taxon>Magnoliopsida</taxon>
        <taxon>eudicotyledons</taxon>
        <taxon>Gunneridae</taxon>
        <taxon>Pentapetalae</taxon>
        <taxon>asterids</taxon>
        <taxon>lamiids</taxon>
        <taxon>Solanales</taxon>
        <taxon>Solanaceae</taxon>
        <taxon>Solanoideae</taxon>
        <taxon>Solaneae</taxon>
        <taxon>Solanum</taxon>
        <taxon>Solanum subgen. Lycopersicon</taxon>
    </lineage>
</organism>
<dbReference type="EC" id="1.13.11.5" evidence="2"/>
<dbReference type="AlphaFoldDB" id="A0A3Q7EMX4"/>
<evidence type="ECO:0000256" key="1">
    <source>
        <dbReference type="ARBA" id="ARBA00004704"/>
    </source>
</evidence>
<dbReference type="STRING" id="4081.A0A3Q7EMX4"/>
<dbReference type="GO" id="GO:0004411">
    <property type="term" value="F:homogentisate 1,2-dioxygenase activity"/>
    <property type="evidence" value="ECO:0007669"/>
    <property type="project" value="UniProtKB-EC"/>
</dbReference>
<accession>A0A3Q7EMX4</accession>
<dbReference type="InterPro" id="IPR011051">
    <property type="entry name" value="RmlC_Cupin_sf"/>
</dbReference>
<evidence type="ECO:0000256" key="2">
    <source>
        <dbReference type="ARBA" id="ARBA00013127"/>
    </source>
</evidence>
<feature type="domain" description="Homogentisate 1,2-dioxygenase N-terminal" evidence="7">
    <location>
        <begin position="47"/>
        <end position="110"/>
    </location>
</feature>
<comment type="pathway">
    <text evidence="1">Amino-acid degradation; L-phenylalanine degradation; acetoacetate and fumarate from L-phenylalanine: step 4/6.</text>
</comment>
<evidence type="ECO:0000259" key="7">
    <source>
        <dbReference type="Pfam" id="PF20510"/>
    </source>
</evidence>
<dbReference type="GO" id="GO:0006570">
    <property type="term" value="P:tyrosine metabolic process"/>
    <property type="evidence" value="ECO:0007669"/>
    <property type="project" value="InterPro"/>
</dbReference>
<reference evidence="8" key="2">
    <citation type="submission" date="2019-01" db="UniProtKB">
        <authorList>
            <consortium name="EnsemblPlants"/>
        </authorList>
    </citation>
    <scope>IDENTIFICATION</scope>
    <source>
        <strain evidence="8">cv. Heinz 1706</strain>
    </source>
</reference>
<dbReference type="InterPro" id="IPR046452">
    <property type="entry name" value="HgmA_N"/>
</dbReference>
<evidence type="ECO:0000256" key="6">
    <source>
        <dbReference type="ARBA" id="ARBA00023004"/>
    </source>
</evidence>
<dbReference type="UniPathway" id="UPA00139">
    <property type="reaction ID" value="UER00339"/>
</dbReference>
<sequence>KQSDHYVLDWPWKMSHQLHPSPILTTPASSNVCRRFVFSCSQFGTSVATTSGLWITTECGRLQVCPGEIVILPQAYWFAIDLPDGPSRGYVAETFGTHLQLPDLGPIGAFECAKLLAI</sequence>
<dbReference type="GO" id="GO:0006559">
    <property type="term" value="P:L-phenylalanine catabolic process"/>
    <property type="evidence" value="ECO:0007669"/>
    <property type="project" value="UniProtKB-UniPathway"/>
</dbReference>
<dbReference type="InParanoid" id="A0A3Q7EMX4"/>
<evidence type="ECO:0000313" key="8">
    <source>
        <dbReference type="EnsemblPlants" id="Solyc01g098455.1.1"/>
    </source>
</evidence>
<evidence type="ECO:0000256" key="3">
    <source>
        <dbReference type="ARBA" id="ARBA00022723"/>
    </source>
</evidence>
<reference evidence="8" key="1">
    <citation type="journal article" date="2012" name="Nature">
        <title>The tomato genome sequence provides insights into fleshy fruit evolution.</title>
        <authorList>
            <consortium name="Tomato Genome Consortium"/>
        </authorList>
    </citation>
    <scope>NUCLEOTIDE SEQUENCE [LARGE SCALE GENOMIC DNA]</scope>
    <source>
        <strain evidence="8">cv. Heinz 1706</strain>
    </source>
</reference>
<evidence type="ECO:0000256" key="4">
    <source>
        <dbReference type="ARBA" id="ARBA00022964"/>
    </source>
</evidence>
<keyword evidence="4" id="KW-0223">Dioxygenase</keyword>
<protein>
    <recommendedName>
        <fullName evidence="2">homogentisate 1,2-dioxygenase</fullName>
        <ecNumber evidence="2">1.13.11.5</ecNumber>
    </recommendedName>
</protein>
<name>A0A3Q7EMX4_SOLLC</name>
<dbReference type="InterPro" id="IPR005708">
    <property type="entry name" value="Homogentis_dOase"/>
</dbReference>
<keyword evidence="5" id="KW-0560">Oxidoreductase</keyword>
<dbReference type="Gramene" id="Solyc01g098455.1.1">
    <property type="protein sequence ID" value="Solyc01g098455.1.1"/>
    <property type="gene ID" value="Solyc01g098455.1"/>
</dbReference>
<proteinExistence type="predicted"/>
<dbReference type="EnsemblPlants" id="Solyc01g098455.1.1">
    <property type="protein sequence ID" value="Solyc01g098455.1.1"/>
    <property type="gene ID" value="Solyc01g098455.1"/>
</dbReference>
<dbReference type="SUPFAM" id="SSF51182">
    <property type="entry name" value="RmlC-like cupins"/>
    <property type="match status" value="1"/>
</dbReference>
<evidence type="ECO:0000256" key="5">
    <source>
        <dbReference type="ARBA" id="ARBA00023002"/>
    </source>
</evidence>
<keyword evidence="3" id="KW-0479">Metal-binding</keyword>
<evidence type="ECO:0000313" key="9">
    <source>
        <dbReference type="Proteomes" id="UP000004994"/>
    </source>
</evidence>
<dbReference type="Proteomes" id="UP000004994">
    <property type="component" value="Chromosome 1"/>
</dbReference>
<keyword evidence="6" id="KW-0408">Iron</keyword>
<dbReference type="PANTHER" id="PTHR11056">
    <property type="entry name" value="HOMOGENTISATE 1,2-DIOXYGENASE"/>
    <property type="match status" value="1"/>
</dbReference>
<dbReference type="Pfam" id="PF20510">
    <property type="entry name" value="HgmA_N"/>
    <property type="match status" value="1"/>
</dbReference>
<dbReference type="PANTHER" id="PTHR11056:SF0">
    <property type="entry name" value="HOMOGENTISATE 1,2-DIOXYGENASE"/>
    <property type="match status" value="1"/>
</dbReference>
<keyword evidence="9" id="KW-1185">Reference proteome</keyword>